<feature type="compositionally biased region" description="Basic and acidic residues" evidence="1">
    <location>
        <begin position="566"/>
        <end position="582"/>
    </location>
</feature>
<name>A0A8X7NQ40_CANPA</name>
<reference evidence="3" key="1">
    <citation type="submission" date="2020-03" db="EMBL/GenBank/DDBJ databases">
        <title>FDA dAtabase for Regulatory Grade micrObial Sequences (FDA-ARGOS): Supporting development and validation of Infectious Disease Dx tests.</title>
        <authorList>
            <person name="Campos J."/>
            <person name="Goldberg B."/>
            <person name="Tallon L."/>
            <person name="Sadzewicz L."/>
            <person name="Vavikolanu K."/>
            <person name="Mehta A."/>
            <person name="Aluvathingal J."/>
            <person name="Nadendla S."/>
            <person name="Nandy P."/>
            <person name="Geyer C."/>
            <person name="Yan Y."/>
            <person name="Sichtig H."/>
        </authorList>
    </citation>
    <scope>NUCLEOTIDE SEQUENCE [LARGE SCALE GENOMIC DNA]</scope>
    <source>
        <strain evidence="3">FDAARGOS_652</strain>
    </source>
</reference>
<evidence type="ECO:0000256" key="2">
    <source>
        <dbReference type="SAM" id="SignalP"/>
    </source>
</evidence>
<feature type="signal peptide" evidence="2">
    <location>
        <begin position="1"/>
        <end position="17"/>
    </location>
</feature>
<proteinExistence type="predicted"/>
<gene>
    <name evidence="3" type="ORF">FOB60_000423</name>
</gene>
<evidence type="ECO:0000313" key="3">
    <source>
        <dbReference type="EMBL" id="KAF6058841.1"/>
    </source>
</evidence>
<dbReference type="EMBL" id="JABWAB010000001">
    <property type="protein sequence ID" value="KAF6058841.1"/>
    <property type="molecule type" value="Genomic_DNA"/>
</dbReference>
<feature type="region of interest" description="Disordered" evidence="1">
    <location>
        <begin position="528"/>
        <end position="599"/>
    </location>
</feature>
<evidence type="ECO:0000313" key="4">
    <source>
        <dbReference type="Proteomes" id="UP000590412"/>
    </source>
</evidence>
<sequence>MLIKFIAFLLYCQLSFALLIPHVLKPRIFSLRSTKQRLQATINPLVPTRKFQKDFSIHSVGNENGEGSHYTNKSRSGLVNENFVIIPKELINPTMFSTLGLNKLFNLGDHEVHSHKWMNFSIHDQIYIPQEFKTYFIFNTSSIKHGMGLDLIHNMQQSQPKQDDQPQDQHYSSHTLNKFLSHLVPFDIPELVELVDYYMVVPNLPNLQNLTSSIYHEGLLSYPMSQLPVFRSQLSGNKPLIVFMFNETDESIGSNDIASSSSLLQPKTDPHSKTITQIMSIKNYLKSPTTFSAFFDKFARDWIDQVDYDSLVHSVFCNVNSHDEDHSFCLKLRQQVVDIVPAFKKFVARTDPNVGGAANAMSSLLKSNKVSSWKNGNDDDAQVQIQAVRQVHDKLQAKKHALTMVGTTGVNLIRNPKDALYKLDDFIDDKLDDQLSKLDDKKDSLWSSLDDKKDSMLGSIEDKKVSVVGSVKESLGNKKSALLDEFDASVDGGGIITSIDDKRLQFTDLIQRKKDDLQTWKFKPQLFEKPMQKKQKQKSEKGGIVDKLKSKLIRGDDAENDDYDSDGNRDSDYDHPALHSDYSDDEEQYGRHKRSIRKRNTAVADAEHVLQKRYLDDASVQPGVGEYIEQGGFSLPLSLLNYHEPQPPSAAGNINEEKNEEFGDDLAQQLPPRKTTYSQVMNMDTLSPTLHHKRSSSNDGSDKEPCQPITWYNIFHHSVFGEPNLCNED</sequence>
<dbReference type="AlphaFoldDB" id="A0A8X7NQ40"/>
<evidence type="ECO:0000256" key="1">
    <source>
        <dbReference type="SAM" id="MobiDB-lite"/>
    </source>
</evidence>
<feature type="chain" id="PRO_5036487396" evidence="2">
    <location>
        <begin position="18"/>
        <end position="729"/>
    </location>
</feature>
<comment type="caution">
    <text evidence="3">The sequence shown here is derived from an EMBL/GenBank/DDBJ whole genome shotgun (WGS) entry which is preliminary data.</text>
</comment>
<accession>A0A8X7NQ40</accession>
<protein>
    <submittedName>
        <fullName evidence="3">Uncharacterized protein</fullName>
    </submittedName>
</protein>
<dbReference type="Proteomes" id="UP000590412">
    <property type="component" value="Unassembled WGS sequence"/>
</dbReference>
<feature type="compositionally biased region" description="Basic and acidic residues" evidence="1">
    <location>
        <begin position="537"/>
        <end position="557"/>
    </location>
</feature>
<keyword evidence="2" id="KW-0732">Signal</keyword>
<organism evidence="3 4">
    <name type="scientific">Candida parapsilosis</name>
    <name type="common">Yeast</name>
    <dbReference type="NCBI Taxonomy" id="5480"/>
    <lineage>
        <taxon>Eukaryota</taxon>
        <taxon>Fungi</taxon>
        <taxon>Dikarya</taxon>
        <taxon>Ascomycota</taxon>
        <taxon>Saccharomycotina</taxon>
        <taxon>Pichiomycetes</taxon>
        <taxon>Debaryomycetaceae</taxon>
        <taxon>Candida/Lodderomyces clade</taxon>
        <taxon>Candida</taxon>
    </lineage>
</organism>